<dbReference type="FunFam" id="3.10.10.10:FF:000007">
    <property type="entry name" value="Retrovirus-related Pol polyprotein from transposon 17.6-like Protein"/>
    <property type="match status" value="1"/>
</dbReference>
<keyword evidence="7" id="KW-0540">Nuclease</keyword>
<dbReference type="Gene3D" id="3.10.10.10">
    <property type="entry name" value="HIV Type 1 Reverse Transcriptase, subunit A, domain 1"/>
    <property type="match status" value="2"/>
</dbReference>
<keyword evidence="4" id="KW-0645">Protease</keyword>
<feature type="domain" description="Reverse transcriptase" evidence="15">
    <location>
        <begin position="919"/>
        <end position="1098"/>
    </location>
</feature>
<comment type="caution">
    <text evidence="16">The sequence shown here is derived from an EMBL/GenBank/DDBJ whole genome shotgun (WGS) entry which is preliminary data.</text>
</comment>
<keyword evidence="13" id="KW-0695">RNA-directed DNA polymerase</keyword>
<dbReference type="FunFam" id="1.10.510.10:FF:000596">
    <property type="entry name" value="CK1 family protein kinase"/>
    <property type="match status" value="1"/>
</dbReference>
<dbReference type="GO" id="GO:0008233">
    <property type="term" value="F:peptidase activity"/>
    <property type="evidence" value="ECO:0007669"/>
    <property type="project" value="UniProtKB-KW"/>
</dbReference>
<keyword evidence="11" id="KW-0378">Hydrolase</keyword>
<dbReference type="InterPro" id="IPR041588">
    <property type="entry name" value="Integrase_H2C2"/>
</dbReference>
<protein>
    <recommendedName>
        <fullName evidence="2">non-specific serine/threonine protein kinase</fullName>
        <ecNumber evidence="2">2.7.11.1</ecNumber>
    </recommendedName>
</protein>
<dbReference type="Pfam" id="PF00078">
    <property type="entry name" value="RVT_1"/>
    <property type="match status" value="2"/>
</dbReference>
<evidence type="ECO:0000256" key="6">
    <source>
        <dbReference type="ARBA" id="ARBA00022695"/>
    </source>
</evidence>
<evidence type="ECO:0000256" key="12">
    <source>
        <dbReference type="ARBA" id="ARBA00022840"/>
    </source>
</evidence>
<evidence type="ECO:0000259" key="14">
    <source>
        <dbReference type="PROSITE" id="PS50011"/>
    </source>
</evidence>
<accession>A0A388L0T6</accession>
<dbReference type="GO" id="GO:0005524">
    <property type="term" value="F:ATP binding"/>
    <property type="evidence" value="ECO:0007669"/>
    <property type="project" value="UniProtKB-KW"/>
</dbReference>
<reference evidence="16 17" key="1">
    <citation type="journal article" date="2018" name="Cell">
        <title>The Chara Genome: Secondary Complexity and Implications for Plant Terrestrialization.</title>
        <authorList>
            <person name="Nishiyama T."/>
            <person name="Sakayama H."/>
            <person name="Vries J.D."/>
            <person name="Buschmann H."/>
            <person name="Saint-Marcoux D."/>
            <person name="Ullrich K.K."/>
            <person name="Haas F.B."/>
            <person name="Vanderstraeten L."/>
            <person name="Becker D."/>
            <person name="Lang D."/>
            <person name="Vosolsobe S."/>
            <person name="Rombauts S."/>
            <person name="Wilhelmsson P.K.I."/>
            <person name="Janitza P."/>
            <person name="Kern R."/>
            <person name="Heyl A."/>
            <person name="Rumpler F."/>
            <person name="Villalobos L.I.A.C."/>
            <person name="Clay J.M."/>
            <person name="Skokan R."/>
            <person name="Toyoda A."/>
            <person name="Suzuki Y."/>
            <person name="Kagoshima H."/>
            <person name="Schijlen E."/>
            <person name="Tajeshwar N."/>
            <person name="Catarino B."/>
            <person name="Hetherington A.J."/>
            <person name="Saltykova A."/>
            <person name="Bonnot C."/>
            <person name="Breuninger H."/>
            <person name="Symeonidi A."/>
            <person name="Radhakrishnan G.V."/>
            <person name="Van Nieuwerburgh F."/>
            <person name="Deforce D."/>
            <person name="Chang C."/>
            <person name="Karol K.G."/>
            <person name="Hedrich R."/>
            <person name="Ulvskov P."/>
            <person name="Glockner G."/>
            <person name="Delwiche C.F."/>
            <person name="Petrasek J."/>
            <person name="Van de Peer Y."/>
            <person name="Friml J."/>
            <person name="Beilby M."/>
            <person name="Dolan L."/>
            <person name="Kohara Y."/>
            <person name="Sugano S."/>
            <person name="Fujiyama A."/>
            <person name="Delaux P.-M."/>
            <person name="Quint M."/>
            <person name="TheiBen G."/>
            <person name="Hagemann M."/>
            <person name="Harholt J."/>
            <person name="Dunand C."/>
            <person name="Zachgo S."/>
            <person name="Langdale J."/>
            <person name="Maumus F."/>
            <person name="Straeten D.V.D."/>
            <person name="Gould S.B."/>
            <person name="Rensing S.A."/>
        </authorList>
    </citation>
    <scope>NUCLEOTIDE SEQUENCE [LARGE SCALE GENOMIC DNA]</scope>
    <source>
        <strain evidence="16 17">S276</strain>
    </source>
</reference>
<dbReference type="GO" id="GO:0004519">
    <property type="term" value="F:endonuclease activity"/>
    <property type="evidence" value="ECO:0007669"/>
    <property type="project" value="UniProtKB-KW"/>
</dbReference>
<dbReference type="Pfam" id="PF00069">
    <property type="entry name" value="Pkinase"/>
    <property type="match status" value="1"/>
</dbReference>
<dbReference type="InterPro" id="IPR041373">
    <property type="entry name" value="RT_RNaseH"/>
</dbReference>
<evidence type="ECO:0000256" key="10">
    <source>
        <dbReference type="ARBA" id="ARBA00022777"/>
    </source>
</evidence>
<keyword evidence="9" id="KW-0255">Endonuclease</keyword>
<dbReference type="GO" id="GO:0003964">
    <property type="term" value="F:RNA-directed DNA polymerase activity"/>
    <property type="evidence" value="ECO:0007669"/>
    <property type="project" value="UniProtKB-KW"/>
</dbReference>
<dbReference type="InterPro" id="IPR000477">
    <property type="entry name" value="RT_dom"/>
</dbReference>
<evidence type="ECO:0000313" key="17">
    <source>
        <dbReference type="Proteomes" id="UP000265515"/>
    </source>
</evidence>
<dbReference type="FunFam" id="3.30.70.270:FF:000020">
    <property type="entry name" value="Transposon Tf2-6 polyprotein-like Protein"/>
    <property type="match status" value="1"/>
</dbReference>
<evidence type="ECO:0000256" key="11">
    <source>
        <dbReference type="ARBA" id="ARBA00022801"/>
    </source>
</evidence>
<keyword evidence="5" id="KW-0808">Transferase</keyword>
<dbReference type="PROSITE" id="PS00108">
    <property type="entry name" value="PROTEIN_KINASE_ST"/>
    <property type="match status" value="1"/>
</dbReference>
<evidence type="ECO:0000256" key="9">
    <source>
        <dbReference type="ARBA" id="ARBA00022759"/>
    </source>
</evidence>
<evidence type="ECO:0000256" key="5">
    <source>
        <dbReference type="ARBA" id="ARBA00022679"/>
    </source>
</evidence>
<dbReference type="SUPFAM" id="SSF56672">
    <property type="entry name" value="DNA/RNA polymerases"/>
    <property type="match status" value="3"/>
</dbReference>
<dbReference type="Gene3D" id="1.10.340.70">
    <property type="match status" value="1"/>
</dbReference>
<dbReference type="PANTHER" id="PTHR37984">
    <property type="entry name" value="PROTEIN CBG26694"/>
    <property type="match status" value="1"/>
</dbReference>
<dbReference type="InterPro" id="IPR043128">
    <property type="entry name" value="Rev_trsase/Diguanyl_cyclase"/>
</dbReference>
<dbReference type="STRING" id="69332.A0A388L0T6"/>
<dbReference type="CDD" id="cd14125">
    <property type="entry name" value="STKc_CK1_delta_epsilon"/>
    <property type="match status" value="1"/>
</dbReference>
<keyword evidence="17" id="KW-1185">Reference proteome</keyword>
<dbReference type="GO" id="GO:0006508">
    <property type="term" value="P:proteolysis"/>
    <property type="evidence" value="ECO:0007669"/>
    <property type="project" value="UniProtKB-KW"/>
</dbReference>
<keyword evidence="8" id="KW-0547">Nucleotide-binding</keyword>
<dbReference type="InterPro" id="IPR008271">
    <property type="entry name" value="Ser/Thr_kinase_AS"/>
</dbReference>
<dbReference type="Gene3D" id="3.30.70.270">
    <property type="match status" value="5"/>
</dbReference>
<dbReference type="InterPro" id="IPR000719">
    <property type="entry name" value="Prot_kinase_dom"/>
</dbReference>
<evidence type="ECO:0000256" key="7">
    <source>
        <dbReference type="ARBA" id="ARBA00022722"/>
    </source>
</evidence>
<keyword evidence="10" id="KW-0418">Kinase</keyword>
<dbReference type="PROSITE" id="PS50011">
    <property type="entry name" value="PROTEIN_KINASE_DOM"/>
    <property type="match status" value="1"/>
</dbReference>
<dbReference type="CDD" id="cd09274">
    <property type="entry name" value="RNase_HI_RT_Ty3"/>
    <property type="match status" value="1"/>
</dbReference>
<evidence type="ECO:0000259" key="15">
    <source>
        <dbReference type="PROSITE" id="PS50878"/>
    </source>
</evidence>
<dbReference type="InterPro" id="IPR043502">
    <property type="entry name" value="DNA/RNA_pol_sf"/>
</dbReference>
<dbReference type="Pfam" id="PF17921">
    <property type="entry name" value="Integrase_H2C2"/>
    <property type="match status" value="1"/>
</dbReference>
<dbReference type="EMBL" id="BFEA01000232">
    <property type="protein sequence ID" value="GBG75823.1"/>
    <property type="molecule type" value="Genomic_DNA"/>
</dbReference>
<evidence type="ECO:0000256" key="2">
    <source>
        <dbReference type="ARBA" id="ARBA00012513"/>
    </source>
</evidence>
<dbReference type="SUPFAM" id="SSF56112">
    <property type="entry name" value="Protein kinase-like (PK-like)"/>
    <property type="match status" value="1"/>
</dbReference>
<evidence type="ECO:0000256" key="3">
    <source>
        <dbReference type="ARBA" id="ARBA00022527"/>
    </source>
</evidence>
<evidence type="ECO:0000256" key="13">
    <source>
        <dbReference type="ARBA" id="ARBA00022918"/>
    </source>
</evidence>
<organism evidence="16 17">
    <name type="scientific">Chara braunii</name>
    <name type="common">Braun's stonewort</name>
    <dbReference type="NCBI Taxonomy" id="69332"/>
    <lineage>
        <taxon>Eukaryota</taxon>
        <taxon>Viridiplantae</taxon>
        <taxon>Streptophyta</taxon>
        <taxon>Charophyceae</taxon>
        <taxon>Charales</taxon>
        <taxon>Characeae</taxon>
        <taxon>Chara</taxon>
    </lineage>
</organism>
<dbReference type="GO" id="GO:0004674">
    <property type="term" value="F:protein serine/threonine kinase activity"/>
    <property type="evidence" value="ECO:0007669"/>
    <property type="project" value="UniProtKB-KW"/>
</dbReference>
<comment type="subunit">
    <text evidence="1">Monomer.</text>
</comment>
<keyword evidence="12" id="KW-0067">ATP-binding</keyword>
<evidence type="ECO:0000256" key="4">
    <source>
        <dbReference type="ARBA" id="ARBA00022670"/>
    </source>
</evidence>
<dbReference type="InterPro" id="IPR050951">
    <property type="entry name" value="Retrovirus_Pol_polyprotein"/>
</dbReference>
<dbReference type="EC" id="2.7.11.1" evidence="2"/>
<evidence type="ECO:0000313" key="16">
    <source>
        <dbReference type="EMBL" id="GBG75823.1"/>
    </source>
</evidence>
<feature type="domain" description="Protein kinase" evidence="14">
    <location>
        <begin position="9"/>
        <end position="303"/>
    </location>
</feature>
<dbReference type="FunFam" id="3.30.200.20:FF:000538">
    <property type="entry name" value="Putative Casein kinase I"/>
    <property type="match status" value="1"/>
</dbReference>
<dbReference type="Gramene" id="GBG75823">
    <property type="protein sequence ID" value="GBG75823"/>
    <property type="gene ID" value="CBR_g21068"/>
</dbReference>
<dbReference type="InterPro" id="IPR011009">
    <property type="entry name" value="Kinase-like_dom_sf"/>
</dbReference>
<dbReference type="Gene3D" id="1.10.510.10">
    <property type="entry name" value="Transferase(Phosphotransferase) domain 1"/>
    <property type="match status" value="1"/>
</dbReference>
<dbReference type="SMART" id="SM00220">
    <property type="entry name" value="S_TKc"/>
    <property type="match status" value="1"/>
</dbReference>
<dbReference type="PROSITE" id="PS50878">
    <property type="entry name" value="RT_POL"/>
    <property type="match status" value="2"/>
</dbReference>
<feature type="domain" description="Reverse transcriptase" evidence="15">
    <location>
        <begin position="426"/>
        <end position="605"/>
    </location>
</feature>
<keyword evidence="3" id="KW-0723">Serine/threonine-protein kinase</keyword>
<dbReference type="CDD" id="cd01647">
    <property type="entry name" value="RT_LTR"/>
    <property type="match status" value="2"/>
</dbReference>
<keyword evidence="6" id="KW-0548">Nucleotidyltransferase</keyword>
<sequence length="1638" mass="186478">MEPRIGNKYRLGRKIGSGSFGEIYLGTNIQTNEEVGIKLESVRTRHPQLLYEAKLYRILQGGTGIPSIRWFGVEGDYNVLVLDLLGPSLEDLFNFCSRKFSLKTVLMLADQLINRVEYVHSKSFLHRDIKPDNFLMGLGRRANQVYIIDFGLAKKYRDPNTHQHIPYRENKNLTGTARYASINTHLGIEQSRRDDLESLGYVLMYFLRGSLPWQGLKAGTKKQKYEKISEKKMSTPIEVLCKNYPSEFASYFHFCRSLRFDDKPDYAYLKRLFRDLFMREEAERQEAAELEAATDASRKEHLLQQAQKTLADARVAQCTRDLTELILLQDKLTASHFTNWDERIQRLETRVADLGTQQSKILDAIQNLTAQLTAANLISPLPFGLSNRPTKHHIELLPGAVPPKGRIYRMSPAELEELKRELETLTSKGWIRPNTSEFGAPVLFVPKGSGEFRMCIDYRGLNKITRKSTKPLPRIDDLLDMVHDCTIFNKVDLKSGYHQIEMAEEDVHKTTFKTRYGTYEYLVMPFGLCNAPGTFQTEMHRIFRPYLDKFMVVYLDDILVFSKTTREHAEHLALVLQSLRDSQYRINREKSSFGVPSVIYLGHVISGDGLAPEAAKIVAIQDWPQPQTDGGDDGVVSADGEVLPVEVRAPDCEGVNHGEEFLLVGGVIHLRGKELLACEGDGVFVRWSLGVSGRVLDGGGLGSVAGEMLGQYGSDGEVGGVRGDIEMASGVGDLENRGRGDGLLDGKRTFAELGVEFLLSEDREDLAEVLKVGLEGVAEDKDVIKVDNDTDFDEVAEDVVHGGLEGSGGIGVDNTLAHGRLIAPAFARIVKKEQLEDQVFVVYVRPVTEPKEGDSSTDPTIAKLLEEFKDLTESLTGVVPRPIQQRIQIERGGRTPKGAVYKMSPRELEELRKQLDELLEKGWIRPSSSPFRALVLFVPKKEGELRMCIDYRGLNAITVKNAEPLPRIDDLLDRVQGCKYFSKIDLKFGYHQIEVHRDDQYKTAFRTRYGHYEFIVMPFGLTNAPATFQLCMNDLFRPWLDKFVVVYLDDILVFSRTLHEHQGHLRQVLEKLREANFKINPKKCEWAKTQVLYLGHVLDGDGIKPEDSKIAATRDWSTPRTLTELQAFLGLPNYYRKFVRNFSTIAAPLRREFAREMMMHVGTKVKARTEITKRFCTGAIEGAKLAAPREEEARTRRDTVKVKFPDSYSGKKEENFDNCEANVNSYVHMQKILLEEQVLIVFHALRFEAASFARSLARAAGCENDMVAYSAKTSVLEKLRGANFKINAKNCEWAKTQVQYLGHILDGDGIKLEDNKIATIRDWPTPLILTKLRSFLSLANYYRKFVRNFFTIVAPVCRLLKKETIWEWGIDCTSALKKLKRALIEYPVLKVADPSLPFVVTTDASQYGIGTVLHQDDVNGYRPVEFMSARMPSEKVATSTYERELYALRQALDHWKHYLLGRHFKVYSDHETLRWLKTQAKMTPKLTRWAAEIDQFDFELKPVKGKYNVIADALSRRADYFGAIVHYLDIGRDLQQKVKEAYAQDLIYSDLLERVKESPESEPDYRTTDGLILEKTNIVDRLCIPNSEEIHSLILWECHDTEGHFGWQRTLANLVRVYTRPGMKADCIEYIRSCKVCQ</sequence>
<evidence type="ECO:0000256" key="1">
    <source>
        <dbReference type="ARBA" id="ARBA00011245"/>
    </source>
</evidence>
<gene>
    <name evidence="16" type="ORF">CBR_g21068</name>
</gene>
<dbReference type="Proteomes" id="UP000265515">
    <property type="component" value="Unassembled WGS sequence"/>
</dbReference>
<name>A0A388L0T6_CHABU</name>
<evidence type="ECO:0000256" key="8">
    <source>
        <dbReference type="ARBA" id="ARBA00022741"/>
    </source>
</evidence>
<proteinExistence type="predicted"/>
<dbReference type="Pfam" id="PF17917">
    <property type="entry name" value="RT_RNaseH"/>
    <property type="match status" value="1"/>
</dbReference>
<dbReference type="PANTHER" id="PTHR37984:SF5">
    <property type="entry name" value="PROTEIN NYNRIN-LIKE"/>
    <property type="match status" value="1"/>
</dbReference>